<evidence type="ECO:0000313" key="11">
    <source>
        <dbReference type="Proteomes" id="UP001149165"/>
    </source>
</evidence>
<reference evidence="10" key="2">
    <citation type="journal article" date="2023" name="IMA Fungus">
        <title>Comparative genomic study of the Penicillium genus elucidates a diverse pangenome and 15 lateral gene transfer events.</title>
        <authorList>
            <person name="Petersen C."/>
            <person name="Sorensen T."/>
            <person name="Nielsen M.R."/>
            <person name="Sondergaard T.E."/>
            <person name="Sorensen J.L."/>
            <person name="Fitzpatrick D.A."/>
            <person name="Frisvad J.C."/>
            <person name="Nielsen K.L."/>
        </authorList>
    </citation>
    <scope>NUCLEOTIDE SEQUENCE</scope>
    <source>
        <strain evidence="10">IBT 30069</strain>
    </source>
</reference>
<dbReference type="PANTHER" id="PTHR11247">
    <property type="entry name" value="PALMITOYL-PROTEIN THIOESTERASE/DOLICHYLDIPHOSPHATASE 1"/>
    <property type="match status" value="1"/>
</dbReference>
<dbReference type="PANTHER" id="PTHR11247:SF8">
    <property type="entry name" value="PALMITOYL-PROTEIN THIOESTERASE 1"/>
    <property type="match status" value="1"/>
</dbReference>
<evidence type="ECO:0000256" key="5">
    <source>
        <dbReference type="ARBA" id="ARBA00022801"/>
    </source>
</evidence>
<dbReference type="GO" id="GO:0017000">
    <property type="term" value="P:antibiotic biosynthetic process"/>
    <property type="evidence" value="ECO:0007669"/>
    <property type="project" value="UniProtKB-ARBA"/>
</dbReference>
<dbReference type="PRINTS" id="PR00414">
    <property type="entry name" value="PPTHIESTRASE"/>
</dbReference>
<dbReference type="EMBL" id="JAPQKH010000001">
    <property type="protein sequence ID" value="KAJ5116160.1"/>
    <property type="molecule type" value="Genomic_DNA"/>
</dbReference>
<comment type="similarity">
    <text evidence="1">Belongs to the palmitoyl-protein thioesterase family.</text>
</comment>
<dbReference type="Gene3D" id="3.40.50.1820">
    <property type="entry name" value="alpha/beta hydrolase"/>
    <property type="match status" value="1"/>
</dbReference>
<dbReference type="FunFam" id="3.40.50.1820:FF:000107">
    <property type="entry name" value="Palmitoyl-protein thioesterase 1"/>
    <property type="match status" value="1"/>
</dbReference>
<sequence>MMLHLLPLISLATGTISLRITPKSTTDTTQLPLVIWHGLGDDFERDGLNNVANLAEKINPNTHVHIIHLSDTGSGDRQATFFGNVSDQLDSVCAQLSTDPILQSAPAINALGFSQGGQFLRGYIERCNNPPVHNLITFGSQHNGISEFQQCEIGDWFCSAAESILRSGTWVDFVQSHVVPAQYFRDMNELEPYLEHSNFLADINNERAVKNGAYKRRLESLNLFVMYMFGNDSVAVPKETAHFADVNSTDGAVTGLKDRRIYKEDWIGLRSLDERDRLDFRTVPGQHMEISREELEGAFREFFGPTRNDLIVANAAAAAAASSVQLEWVEDEEVKSPGLVVQPGSL</sequence>
<keyword evidence="7" id="KW-0325">Glycoprotein</keyword>
<evidence type="ECO:0000256" key="1">
    <source>
        <dbReference type="ARBA" id="ARBA00010758"/>
    </source>
</evidence>
<keyword evidence="6" id="KW-1015">Disulfide bond</keyword>
<evidence type="ECO:0000256" key="4">
    <source>
        <dbReference type="ARBA" id="ARBA00022729"/>
    </source>
</evidence>
<feature type="chain" id="PRO_5040976186" description="Palmitoyl-protein thioesterase 1" evidence="9">
    <location>
        <begin position="18"/>
        <end position="346"/>
    </location>
</feature>
<reference evidence="10" key="1">
    <citation type="submission" date="2022-11" db="EMBL/GenBank/DDBJ databases">
        <authorList>
            <person name="Petersen C."/>
        </authorList>
    </citation>
    <scope>NUCLEOTIDE SEQUENCE</scope>
    <source>
        <strain evidence="10">IBT 30069</strain>
    </source>
</reference>
<dbReference type="EC" id="3.1.2.22" evidence="2"/>
<evidence type="ECO:0000313" key="10">
    <source>
        <dbReference type="EMBL" id="KAJ5116160.1"/>
    </source>
</evidence>
<evidence type="ECO:0000256" key="8">
    <source>
        <dbReference type="ARBA" id="ARBA00031934"/>
    </source>
</evidence>
<evidence type="ECO:0000256" key="9">
    <source>
        <dbReference type="SAM" id="SignalP"/>
    </source>
</evidence>
<dbReference type="OrthoDB" id="10263094at2759"/>
<name>A0A9W9GCL2_9EURO</name>
<keyword evidence="4 9" id="KW-0732">Signal</keyword>
<dbReference type="GO" id="GO:0072330">
    <property type="term" value="P:monocarboxylic acid biosynthetic process"/>
    <property type="evidence" value="ECO:0007669"/>
    <property type="project" value="UniProtKB-ARBA"/>
</dbReference>
<dbReference type="Proteomes" id="UP001149165">
    <property type="component" value="Unassembled WGS sequence"/>
</dbReference>
<evidence type="ECO:0000256" key="7">
    <source>
        <dbReference type="ARBA" id="ARBA00023180"/>
    </source>
</evidence>
<organism evidence="10 11">
    <name type="scientific">Penicillium angulare</name>
    <dbReference type="NCBI Taxonomy" id="116970"/>
    <lineage>
        <taxon>Eukaryota</taxon>
        <taxon>Fungi</taxon>
        <taxon>Dikarya</taxon>
        <taxon>Ascomycota</taxon>
        <taxon>Pezizomycotina</taxon>
        <taxon>Eurotiomycetes</taxon>
        <taxon>Eurotiomycetidae</taxon>
        <taxon>Eurotiales</taxon>
        <taxon>Aspergillaceae</taxon>
        <taxon>Penicillium</taxon>
    </lineage>
</organism>
<dbReference type="SUPFAM" id="SSF53474">
    <property type="entry name" value="alpha/beta-Hydrolases"/>
    <property type="match status" value="1"/>
</dbReference>
<gene>
    <name evidence="10" type="ORF">N7456_000508</name>
</gene>
<feature type="signal peptide" evidence="9">
    <location>
        <begin position="1"/>
        <end position="17"/>
    </location>
</feature>
<accession>A0A9W9GCL2</accession>
<evidence type="ECO:0000256" key="3">
    <source>
        <dbReference type="ARBA" id="ARBA00014212"/>
    </source>
</evidence>
<dbReference type="InterPro" id="IPR002472">
    <property type="entry name" value="Palm_thioest"/>
</dbReference>
<proteinExistence type="inferred from homology"/>
<dbReference type="InterPro" id="IPR029058">
    <property type="entry name" value="AB_hydrolase_fold"/>
</dbReference>
<dbReference type="AlphaFoldDB" id="A0A9W9GCL2"/>
<evidence type="ECO:0000256" key="2">
    <source>
        <dbReference type="ARBA" id="ARBA00012423"/>
    </source>
</evidence>
<comment type="caution">
    <text evidence="10">The sequence shown here is derived from an EMBL/GenBank/DDBJ whole genome shotgun (WGS) entry which is preliminary data.</text>
</comment>
<dbReference type="GO" id="GO:0008474">
    <property type="term" value="F:palmitoyl-(protein) hydrolase activity"/>
    <property type="evidence" value="ECO:0007669"/>
    <property type="project" value="UniProtKB-EC"/>
</dbReference>
<evidence type="ECO:0000256" key="6">
    <source>
        <dbReference type="ARBA" id="ARBA00023157"/>
    </source>
</evidence>
<dbReference type="Pfam" id="PF02089">
    <property type="entry name" value="Palm_thioest"/>
    <property type="match status" value="1"/>
</dbReference>
<keyword evidence="5" id="KW-0378">Hydrolase</keyword>
<protein>
    <recommendedName>
        <fullName evidence="3">Palmitoyl-protein thioesterase 1</fullName>
        <ecNumber evidence="2">3.1.2.22</ecNumber>
    </recommendedName>
    <alternativeName>
        <fullName evidence="8">Palmitoyl-protein hydrolase 1</fullName>
    </alternativeName>
</protein>
<keyword evidence="11" id="KW-1185">Reference proteome</keyword>